<dbReference type="AlphaFoldDB" id="A0A1Y1LJC5"/>
<evidence type="ECO:0000313" key="1">
    <source>
        <dbReference type="EMBL" id="JAV71696.1"/>
    </source>
</evidence>
<accession>A0A1Y1LJC5</accession>
<dbReference type="EMBL" id="GEZM01058736">
    <property type="protein sequence ID" value="JAV71696.1"/>
    <property type="molecule type" value="Transcribed_RNA"/>
</dbReference>
<organism evidence="1">
    <name type="scientific">Photinus pyralis</name>
    <name type="common">Common eastern firefly</name>
    <name type="synonym">Lampyris pyralis</name>
    <dbReference type="NCBI Taxonomy" id="7054"/>
    <lineage>
        <taxon>Eukaryota</taxon>
        <taxon>Metazoa</taxon>
        <taxon>Ecdysozoa</taxon>
        <taxon>Arthropoda</taxon>
        <taxon>Hexapoda</taxon>
        <taxon>Insecta</taxon>
        <taxon>Pterygota</taxon>
        <taxon>Neoptera</taxon>
        <taxon>Endopterygota</taxon>
        <taxon>Coleoptera</taxon>
        <taxon>Polyphaga</taxon>
        <taxon>Elateriformia</taxon>
        <taxon>Elateroidea</taxon>
        <taxon>Lampyridae</taxon>
        <taxon>Lampyrinae</taxon>
        <taxon>Photinus</taxon>
    </lineage>
</organism>
<protein>
    <submittedName>
        <fullName evidence="1">Uncharacterized protein</fullName>
    </submittedName>
</protein>
<name>A0A1Y1LJC5_PHOPY</name>
<proteinExistence type="predicted"/>
<reference evidence="1" key="1">
    <citation type="journal article" date="2016" name="Sci. Rep.">
        <title>Molecular characterization of firefly nuptial gifts: a multi-omics approach sheds light on postcopulatory sexual selection.</title>
        <authorList>
            <person name="Al-Wathiqui N."/>
            <person name="Fallon T.R."/>
            <person name="South A."/>
            <person name="Weng J.K."/>
            <person name="Lewis S.M."/>
        </authorList>
    </citation>
    <scope>NUCLEOTIDE SEQUENCE</scope>
</reference>
<sequence length="226" mass="25623">MVPTTFSLQAASQTLEDEGLVDLEDSSIGGHILDMEKRRFPFSTEYGLDFCNTHVLQNERVRSIVKSTFRRCVLAHWLRYEAYPGHIVSFMRGGQRAGRCALVIHLWAKGSRVNYFPRSHMLELPATKGKRLLWETAPSAISEAGCMATEKYFEDGGLVILDARTNYEIKQGYAIKFEFVTEDLIKSWPKMVLPKSGVLERKVDSMQSAEIGVNFAFKDHLATEPK</sequence>